<keyword evidence="1 2" id="KW-0963">Cytoplasm</keyword>
<dbReference type="PANTHER" id="PTHR37300:SF1">
    <property type="entry name" value="UPF0291 PROTEIN YNZC"/>
    <property type="match status" value="1"/>
</dbReference>
<protein>
    <recommendedName>
        <fullName evidence="2">UPF0291 protein ACFPOH_04995</fullName>
    </recommendedName>
</protein>
<sequence>MLPKEKIDRINELTRKAREGKLTEEEAKERTLLRKEYLESFRESFRKTIENVQIFDIEGNDVTPEKIKQLRRNRLN</sequence>
<comment type="similarity">
    <text evidence="2">Belongs to the UPF0291 family.</text>
</comment>
<accession>A0ABW0RA80</accession>
<evidence type="ECO:0000256" key="2">
    <source>
        <dbReference type="HAMAP-Rule" id="MF_01103"/>
    </source>
</evidence>
<dbReference type="RefSeq" id="WP_342469753.1">
    <property type="nucleotide sequence ID" value="NZ_JBHSNQ010000048.1"/>
</dbReference>
<comment type="subcellular location">
    <subcellularLocation>
        <location evidence="2">Cytoplasm</location>
    </subcellularLocation>
</comment>
<evidence type="ECO:0000313" key="4">
    <source>
        <dbReference type="Proteomes" id="UP001595978"/>
    </source>
</evidence>
<proteinExistence type="inferred from homology"/>
<evidence type="ECO:0000256" key="1">
    <source>
        <dbReference type="ARBA" id="ARBA00022490"/>
    </source>
</evidence>
<evidence type="ECO:0000313" key="3">
    <source>
        <dbReference type="EMBL" id="MFC5541134.1"/>
    </source>
</evidence>
<dbReference type="PANTHER" id="PTHR37300">
    <property type="entry name" value="UPF0291 PROTEIN CBO2609/CLC_2481"/>
    <property type="match status" value="1"/>
</dbReference>
<dbReference type="HAMAP" id="MF_01103">
    <property type="entry name" value="UPF0291"/>
    <property type="match status" value="1"/>
</dbReference>
<dbReference type="EMBL" id="JBHSNQ010000048">
    <property type="protein sequence ID" value="MFC5541134.1"/>
    <property type="molecule type" value="Genomic_DNA"/>
</dbReference>
<comment type="caution">
    <text evidence="3">The sequence shown here is derived from an EMBL/GenBank/DDBJ whole genome shotgun (WGS) entry which is preliminary data.</text>
</comment>
<dbReference type="Pfam" id="PF05979">
    <property type="entry name" value="DUF896"/>
    <property type="match status" value="1"/>
</dbReference>
<dbReference type="SUPFAM" id="SSF158221">
    <property type="entry name" value="YnzC-like"/>
    <property type="match status" value="1"/>
</dbReference>
<reference evidence="4" key="1">
    <citation type="journal article" date="2019" name="Int. J. Syst. Evol. Microbiol.">
        <title>The Global Catalogue of Microorganisms (GCM) 10K type strain sequencing project: providing services to taxonomists for standard genome sequencing and annotation.</title>
        <authorList>
            <consortium name="The Broad Institute Genomics Platform"/>
            <consortium name="The Broad Institute Genome Sequencing Center for Infectious Disease"/>
            <person name="Wu L."/>
            <person name="Ma J."/>
        </authorList>
    </citation>
    <scope>NUCLEOTIDE SEQUENCE [LARGE SCALE GENOMIC DNA]</scope>
    <source>
        <strain evidence="4">CCUG 56331</strain>
    </source>
</reference>
<organism evidence="3 4">
    <name type="scientific">Ureibacillus suwonensis</name>
    <dbReference type="NCBI Taxonomy" id="313007"/>
    <lineage>
        <taxon>Bacteria</taxon>
        <taxon>Bacillati</taxon>
        <taxon>Bacillota</taxon>
        <taxon>Bacilli</taxon>
        <taxon>Bacillales</taxon>
        <taxon>Caryophanaceae</taxon>
        <taxon>Ureibacillus</taxon>
    </lineage>
</organism>
<dbReference type="Proteomes" id="UP001595978">
    <property type="component" value="Unassembled WGS sequence"/>
</dbReference>
<dbReference type="InterPro" id="IPR009242">
    <property type="entry name" value="DUF896"/>
</dbReference>
<gene>
    <name evidence="3" type="ORF">ACFPOH_04995</name>
</gene>
<dbReference type="Gene3D" id="1.10.287.540">
    <property type="entry name" value="Helix hairpin bin"/>
    <property type="match status" value="1"/>
</dbReference>
<keyword evidence="4" id="KW-1185">Reference proteome</keyword>
<name>A0ABW0RA80_9BACL</name>